<evidence type="ECO:0000256" key="3">
    <source>
        <dbReference type="ARBA" id="ARBA00022723"/>
    </source>
</evidence>
<dbReference type="RefSeq" id="WP_284484505.1">
    <property type="nucleotide sequence ID" value="NZ_JASNJE010000005.1"/>
</dbReference>
<gene>
    <name evidence="5" type="ORF">QO034_05515</name>
</gene>
<protein>
    <submittedName>
        <fullName evidence="5">Group 1 truncated hemoglobin</fullName>
    </submittedName>
</protein>
<comment type="caution">
    <text evidence="5">The sequence shown here is derived from an EMBL/GenBank/DDBJ whole genome shotgun (WGS) entry which is preliminary data.</text>
</comment>
<dbReference type="Pfam" id="PF01152">
    <property type="entry name" value="Bac_globin"/>
    <property type="match status" value="1"/>
</dbReference>
<reference evidence="5 6" key="1">
    <citation type="submission" date="2023-05" db="EMBL/GenBank/DDBJ databases">
        <title>Sedimentitalea sp. nov. JM2-8.</title>
        <authorList>
            <person name="Huang J."/>
        </authorList>
    </citation>
    <scope>NUCLEOTIDE SEQUENCE [LARGE SCALE GENOMIC DNA]</scope>
    <source>
        <strain evidence="5 6">JM2-8</strain>
    </source>
</reference>
<organism evidence="5 6">
    <name type="scientific">Sedimentitalea xiamensis</name>
    <dbReference type="NCBI Taxonomy" id="3050037"/>
    <lineage>
        <taxon>Bacteria</taxon>
        <taxon>Pseudomonadati</taxon>
        <taxon>Pseudomonadota</taxon>
        <taxon>Alphaproteobacteria</taxon>
        <taxon>Rhodobacterales</taxon>
        <taxon>Paracoccaceae</taxon>
        <taxon>Sedimentitalea</taxon>
    </lineage>
</organism>
<evidence type="ECO:0000256" key="1">
    <source>
        <dbReference type="ARBA" id="ARBA00022448"/>
    </source>
</evidence>
<name>A0ABT7FBR9_9RHOB</name>
<keyword evidence="3" id="KW-0479">Metal-binding</keyword>
<evidence type="ECO:0000256" key="4">
    <source>
        <dbReference type="ARBA" id="ARBA00023004"/>
    </source>
</evidence>
<dbReference type="SUPFAM" id="SSF46458">
    <property type="entry name" value="Globin-like"/>
    <property type="match status" value="1"/>
</dbReference>
<dbReference type="CDD" id="cd00454">
    <property type="entry name" value="TrHb1_N"/>
    <property type="match status" value="1"/>
</dbReference>
<sequence>MAHLGYDGMAGTTFEKYGGFGIVSKVVMTFYEMVLDSDIVGHHFDHVDMPRLIDHQTKFISSLMGGPASISDERLRAVHAHFDITDAEFDEIVSLLGMALEEHRMDADDIDALARAIDAKRSLIVKRAVA</sequence>
<keyword evidence="6" id="KW-1185">Reference proteome</keyword>
<keyword evidence="1" id="KW-0813">Transport</keyword>
<dbReference type="InterPro" id="IPR012292">
    <property type="entry name" value="Globin/Proto"/>
</dbReference>
<dbReference type="Gene3D" id="1.10.490.10">
    <property type="entry name" value="Globins"/>
    <property type="match status" value="1"/>
</dbReference>
<dbReference type="InterPro" id="IPR001486">
    <property type="entry name" value="Hemoglobin_trunc"/>
</dbReference>
<accession>A0ABT7FBR9</accession>
<keyword evidence="2" id="KW-0349">Heme</keyword>
<dbReference type="Proteomes" id="UP001227126">
    <property type="component" value="Unassembled WGS sequence"/>
</dbReference>
<proteinExistence type="predicted"/>
<keyword evidence="4" id="KW-0408">Iron</keyword>
<evidence type="ECO:0000256" key="2">
    <source>
        <dbReference type="ARBA" id="ARBA00022617"/>
    </source>
</evidence>
<dbReference type="EMBL" id="JASNJE010000005">
    <property type="protein sequence ID" value="MDK3072562.1"/>
    <property type="molecule type" value="Genomic_DNA"/>
</dbReference>
<evidence type="ECO:0000313" key="6">
    <source>
        <dbReference type="Proteomes" id="UP001227126"/>
    </source>
</evidence>
<evidence type="ECO:0000313" key="5">
    <source>
        <dbReference type="EMBL" id="MDK3072562.1"/>
    </source>
</evidence>
<dbReference type="InterPro" id="IPR009050">
    <property type="entry name" value="Globin-like_sf"/>
</dbReference>